<dbReference type="Pfam" id="PF00929">
    <property type="entry name" value="RNase_T"/>
    <property type="match status" value="1"/>
</dbReference>
<protein>
    <submittedName>
        <fullName evidence="2">DNA polymerase III polC-type</fullName>
        <ecNumber evidence="2">2.7.7.7</ecNumber>
    </submittedName>
</protein>
<dbReference type="CDD" id="cd06127">
    <property type="entry name" value="DEDDh"/>
    <property type="match status" value="1"/>
</dbReference>
<dbReference type="InterPro" id="IPR036397">
    <property type="entry name" value="RNaseH_sf"/>
</dbReference>
<dbReference type="RefSeq" id="WP_055161364.1">
    <property type="nucleotide sequence ID" value="NZ_CABIWZ010000006.1"/>
</dbReference>
<dbReference type="PROSITE" id="PS50112">
    <property type="entry name" value="PAS"/>
    <property type="match status" value="1"/>
</dbReference>
<evidence type="ECO:0000313" key="3">
    <source>
        <dbReference type="Proteomes" id="UP000095546"/>
    </source>
</evidence>
<dbReference type="GO" id="GO:0008408">
    <property type="term" value="F:3'-5' exonuclease activity"/>
    <property type="evidence" value="ECO:0007669"/>
    <property type="project" value="TreeGrafter"/>
</dbReference>
<evidence type="ECO:0000259" key="1">
    <source>
        <dbReference type="PROSITE" id="PS50112"/>
    </source>
</evidence>
<dbReference type="EMBL" id="CYYU01000006">
    <property type="protein sequence ID" value="CUN70986.1"/>
    <property type="molecule type" value="Genomic_DNA"/>
</dbReference>
<dbReference type="GO" id="GO:0003887">
    <property type="term" value="F:DNA-directed DNA polymerase activity"/>
    <property type="evidence" value="ECO:0007669"/>
    <property type="project" value="UniProtKB-EC"/>
</dbReference>
<name>A0A173Z666_9FIRM</name>
<dbReference type="EC" id="2.7.7.7" evidence="2"/>
<dbReference type="GO" id="GO:0045004">
    <property type="term" value="P:DNA replication proofreading"/>
    <property type="evidence" value="ECO:0007669"/>
    <property type="project" value="TreeGrafter"/>
</dbReference>
<dbReference type="PANTHER" id="PTHR30231">
    <property type="entry name" value="DNA POLYMERASE III SUBUNIT EPSILON"/>
    <property type="match status" value="1"/>
</dbReference>
<gene>
    <name evidence="2" type="primary">polC_2</name>
    <name evidence="2" type="ORF">ERS852385_01153</name>
</gene>
<sequence>MRSKEQENKRRQRRRKKQLERAIHAQSVSLEGLAELHPRGVVSFDLEMAGAFPDDIIEIGAIRMPIASDKIEVFRRLIRPRTFINRTVRNMTGLTKEDLRDKSPLDVILPEFLDFVDPEDLVVGHAIGDNDILSINLALMRMNHKNGTNIRFCPRYLDTVRLAQQLLPKRKKYNLVALLESFGWHTKKKHRAFEDALASYVLLECLLKDNEEKPDWLPDLLAREGGRSLVCQYLDCEAEEAGETDENEDG</sequence>
<dbReference type="PANTHER" id="PTHR30231:SF41">
    <property type="entry name" value="DNA POLYMERASE III SUBUNIT EPSILON"/>
    <property type="match status" value="1"/>
</dbReference>
<reference evidence="2 3" key="1">
    <citation type="submission" date="2015-09" db="EMBL/GenBank/DDBJ databases">
        <authorList>
            <consortium name="Pathogen Informatics"/>
        </authorList>
    </citation>
    <scope>NUCLEOTIDE SEQUENCE [LARGE SCALE GENOMIC DNA]</scope>
    <source>
        <strain evidence="2 3">2789STDY5608828</strain>
    </source>
</reference>
<accession>A0A173Z666</accession>
<dbReference type="InterPro" id="IPR012337">
    <property type="entry name" value="RNaseH-like_sf"/>
</dbReference>
<keyword evidence="2" id="KW-0808">Transferase</keyword>
<dbReference type="SUPFAM" id="SSF53098">
    <property type="entry name" value="Ribonuclease H-like"/>
    <property type="match status" value="1"/>
</dbReference>
<dbReference type="Proteomes" id="UP000095546">
    <property type="component" value="Unassembled WGS sequence"/>
</dbReference>
<evidence type="ECO:0000313" key="2">
    <source>
        <dbReference type="EMBL" id="CUN70986.1"/>
    </source>
</evidence>
<dbReference type="AlphaFoldDB" id="A0A173Z666"/>
<dbReference type="InterPro" id="IPR013520">
    <property type="entry name" value="Ribonucl_H"/>
</dbReference>
<dbReference type="Gene3D" id="3.30.420.10">
    <property type="entry name" value="Ribonuclease H-like superfamily/Ribonuclease H"/>
    <property type="match status" value="1"/>
</dbReference>
<organism evidence="2 3">
    <name type="scientific">Mitsuokella jalaludinii</name>
    <dbReference type="NCBI Taxonomy" id="187979"/>
    <lineage>
        <taxon>Bacteria</taxon>
        <taxon>Bacillati</taxon>
        <taxon>Bacillota</taxon>
        <taxon>Negativicutes</taxon>
        <taxon>Selenomonadales</taxon>
        <taxon>Selenomonadaceae</taxon>
        <taxon>Mitsuokella</taxon>
    </lineage>
</organism>
<dbReference type="eggNOG" id="COG0847">
    <property type="taxonomic scope" value="Bacteria"/>
</dbReference>
<proteinExistence type="predicted"/>
<dbReference type="GO" id="GO:0003676">
    <property type="term" value="F:nucleic acid binding"/>
    <property type="evidence" value="ECO:0007669"/>
    <property type="project" value="InterPro"/>
</dbReference>
<dbReference type="InterPro" id="IPR000014">
    <property type="entry name" value="PAS"/>
</dbReference>
<dbReference type="STRING" id="187979.ERS852385_01153"/>
<dbReference type="GO" id="GO:0005829">
    <property type="term" value="C:cytosol"/>
    <property type="evidence" value="ECO:0007669"/>
    <property type="project" value="TreeGrafter"/>
</dbReference>
<keyword evidence="3" id="KW-1185">Reference proteome</keyword>
<feature type="domain" description="PAS" evidence="1">
    <location>
        <begin position="82"/>
        <end position="120"/>
    </location>
</feature>
<keyword evidence="2" id="KW-0548">Nucleotidyltransferase</keyword>
<dbReference type="SMART" id="SM00479">
    <property type="entry name" value="EXOIII"/>
    <property type="match status" value="1"/>
</dbReference>